<dbReference type="AlphaFoldDB" id="A0A840Q9R3"/>
<dbReference type="GO" id="GO:0071949">
    <property type="term" value="F:FAD binding"/>
    <property type="evidence" value="ECO:0007669"/>
    <property type="project" value="InterPro"/>
</dbReference>
<evidence type="ECO:0000256" key="1">
    <source>
        <dbReference type="ARBA" id="ARBA00001974"/>
    </source>
</evidence>
<evidence type="ECO:0000256" key="3">
    <source>
        <dbReference type="ARBA" id="ARBA00022630"/>
    </source>
</evidence>
<dbReference type="Gene3D" id="3.40.30.120">
    <property type="match status" value="1"/>
</dbReference>
<dbReference type="Gene3D" id="3.30.70.2450">
    <property type="match status" value="1"/>
</dbReference>
<protein>
    <submittedName>
        <fullName evidence="7">2-polyprenyl-6-methoxyphenol hydroxylase-like FAD-dependent oxidoreductase</fullName>
    </submittedName>
</protein>
<dbReference type="SUPFAM" id="SSF52833">
    <property type="entry name" value="Thioredoxin-like"/>
    <property type="match status" value="1"/>
</dbReference>
<dbReference type="InterPro" id="IPR050641">
    <property type="entry name" value="RIFMO-like"/>
</dbReference>
<keyword evidence="4" id="KW-0274">FAD</keyword>
<accession>A0A840Q9R3</accession>
<evidence type="ECO:0000256" key="5">
    <source>
        <dbReference type="SAM" id="MobiDB-lite"/>
    </source>
</evidence>
<dbReference type="Proteomes" id="UP000584374">
    <property type="component" value="Unassembled WGS sequence"/>
</dbReference>
<evidence type="ECO:0000256" key="2">
    <source>
        <dbReference type="ARBA" id="ARBA00007801"/>
    </source>
</evidence>
<feature type="compositionally biased region" description="Basic and acidic residues" evidence="5">
    <location>
        <begin position="372"/>
        <end position="397"/>
    </location>
</feature>
<dbReference type="NCBIfam" id="NF004832">
    <property type="entry name" value="PRK06184.1"/>
    <property type="match status" value="1"/>
</dbReference>
<keyword evidence="3" id="KW-0285">Flavoprotein</keyword>
<evidence type="ECO:0000259" key="6">
    <source>
        <dbReference type="Pfam" id="PF01494"/>
    </source>
</evidence>
<dbReference type="InterPro" id="IPR036188">
    <property type="entry name" value="FAD/NAD-bd_sf"/>
</dbReference>
<comment type="caution">
    <text evidence="7">The sequence shown here is derived from an EMBL/GenBank/DDBJ whole genome shotgun (WGS) entry which is preliminary data.</text>
</comment>
<reference evidence="7 8" key="1">
    <citation type="submission" date="2020-08" db="EMBL/GenBank/DDBJ databases">
        <title>Sequencing the genomes of 1000 actinobacteria strains.</title>
        <authorList>
            <person name="Klenk H.-P."/>
        </authorList>
    </citation>
    <scope>NUCLEOTIDE SEQUENCE [LARGE SCALE GENOMIC DNA]</scope>
    <source>
        <strain evidence="7 8">DSM 45584</strain>
    </source>
</reference>
<dbReference type="SUPFAM" id="SSF51905">
    <property type="entry name" value="FAD/NAD(P)-binding domain"/>
    <property type="match status" value="1"/>
</dbReference>
<sequence length="474" mass="51724">MDTRVLIAGAGPTGLTLGIELARRGVACRIVDAAPQPPSGSRGDGLQPRTLEVFDDLGVLDEVLSNGAPPVPIRAHIGGEYVGQRRMTELVEPTPDIPHPNPWVLPQWRTEEILRNRLARLGVQVEWGTEFLGCEQDLRGVTTTLNTATVRTDFLVAADGGRSTVRKALGIDFAGETDDSIRILFGDVRATGLDPTCAHWFGAAEDPARGIALTPLPGTDSFQFSAALPDDWEPRATLPDLQRLLDSYSGRADTRLHDLTWSTVWRPNVRMVRRFREGHVFLAGDAAHVHPPTGGQGLNTGVQDAYNLGWKLADGASDLLDSYEAERLPVAASVLGISTELLRKYTEGHPDAHRRGTETQQLDISYRNGPLARDDRLEPGRVRAGDRAPDSPVRDQDGQPVRLFDLFRGPHWTLLAFDAEPPKTGPEVHVHRIDASAADAWQAYDVAGATLVLVRPDGYIGRITQTATVAPLHW</sequence>
<organism evidence="7 8">
    <name type="scientific">Saccharopolyspora phatthalungensis</name>
    <dbReference type="NCBI Taxonomy" id="664693"/>
    <lineage>
        <taxon>Bacteria</taxon>
        <taxon>Bacillati</taxon>
        <taxon>Actinomycetota</taxon>
        <taxon>Actinomycetes</taxon>
        <taxon>Pseudonocardiales</taxon>
        <taxon>Pseudonocardiaceae</taxon>
        <taxon>Saccharopolyspora</taxon>
    </lineage>
</organism>
<gene>
    <name evidence="7" type="ORF">BJ970_002932</name>
</gene>
<dbReference type="InterPro" id="IPR036249">
    <property type="entry name" value="Thioredoxin-like_sf"/>
</dbReference>
<evidence type="ECO:0000313" key="8">
    <source>
        <dbReference type="Proteomes" id="UP000584374"/>
    </source>
</evidence>
<dbReference type="PRINTS" id="PR00420">
    <property type="entry name" value="RNGMNOXGNASE"/>
</dbReference>
<comment type="similarity">
    <text evidence="2">Belongs to the PheA/TfdB FAD monooxygenase family.</text>
</comment>
<dbReference type="PANTHER" id="PTHR43004:SF19">
    <property type="entry name" value="BINDING MONOOXYGENASE, PUTATIVE (JCVI)-RELATED"/>
    <property type="match status" value="1"/>
</dbReference>
<proteinExistence type="inferred from homology"/>
<feature type="domain" description="FAD-binding" evidence="6">
    <location>
        <begin position="2"/>
        <end position="335"/>
    </location>
</feature>
<keyword evidence="8" id="KW-1185">Reference proteome</keyword>
<dbReference type="GO" id="GO:0016709">
    <property type="term" value="F:oxidoreductase activity, acting on paired donors, with incorporation or reduction of molecular oxygen, NAD(P)H as one donor, and incorporation of one atom of oxygen"/>
    <property type="evidence" value="ECO:0007669"/>
    <property type="project" value="UniProtKB-ARBA"/>
</dbReference>
<comment type="cofactor">
    <cofactor evidence="1">
        <name>FAD</name>
        <dbReference type="ChEBI" id="CHEBI:57692"/>
    </cofactor>
</comment>
<evidence type="ECO:0000313" key="7">
    <source>
        <dbReference type="EMBL" id="MBB5155398.1"/>
    </source>
</evidence>
<dbReference type="Gene3D" id="3.50.50.60">
    <property type="entry name" value="FAD/NAD(P)-binding domain"/>
    <property type="match status" value="1"/>
</dbReference>
<dbReference type="InterPro" id="IPR002938">
    <property type="entry name" value="FAD-bd"/>
</dbReference>
<dbReference type="Pfam" id="PF21274">
    <property type="entry name" value="Rng_hyd_C"/>
    <property type="match status" value="1"/>
</dbReference>
<name>A0A840Q9R3_9PSEU</name>
<dbReference type="Pfam" id="PF01494">
    <property type="entry name" value="FAD_binding_3"/>
    <property type="match status" value="1"/>
</dbReference>
<feature type="region of interest" description="Disordered" evidence="5">
    <location>
        <begin position="366"/>
        <end position="397"/>
    </location>
</feature>
<dbReference type="RefSeq" id="WP_184726743.1">
    <property type="nucleotide sequence ID" value="NZ_JACHIW010000001.1"/>
</dbReference>
<dbReference type="EMBL" id="JACHIW010000001">
    <property type="protein sequence ID" value="MBB5155398.1"/>
    <property type="molecule type" value="Genomic_DNA"/>
</dbReference>
<evidence type="ECO:0000256" key="4">
    <source>
        <dbReference type="ARBA" id="ARBA00022827"/>
    </source>
</evidence>
<dbReference type="PANTHER" id="PTHR43004">
    <property type="entry name" value="TRK SYSTEM POTASSIUM UPTAKE PROTEIN"/>
    <property type="match status" value="1"/>
</dbReference>